<proteinExistence type="predicted"/>
<dbReference type="OrthoDB" id="9780180at2"/>
<accession>A0A2S5DH13</accession>
<evidence type="ECO:0008006" key="4">
    <source>
        <dbReference type="Google" id="ProtNLM"/>
    </source>
</evidence>
<protein>
    <recommendedName>
        <fullName evidence="4">ABC transporter substrate-binding protein</fullName>
    </recommendedName>
</protein>
<dbReference type="InterPro" id="IPR011852">
    <property type="entry name" value="TRAP_TAXI"/>
</dbReference>
<keyword evidence="1" id="KW-0472">Membrane</keyword>
<dbReference type="SUPFAM" id="SSF53850">
    <property type="entry name" value="Periplasmic binding protein-like II"/>
    <property type="match status" value="1"/>
</dbReference>
<evidence type="ECO:0000313" key="2">
    <source>
        <dbReference type="EMBL" id="POZ62297.1"/>
    </source>
</evidence>
<dbReference type="Pfam" id="PF16868">
    <property type="entry name" value="NMT1_3"/>
    <property type="match status" value="1"/>
</dbReference>
<dbReference type="AlphaFoldDB" id="A0A2S5DH13"/>
<feature type="transmembrane region" description="Helical" evidence="1">
    <location>
        <begin position="23"/>
        <end position="41"/>
    </location>
</feature>
<dbReference type="PANTHER" id="PTHR42941:SF1">
    <property type="entry name" value="SLL1037 PROTEIN"/>
    <property type="match status" value="1"/>
</dbReference>
<dbReference type="Gene3D" id="3.40.190.10">
    <property type="entry name" value="Periplasmic binding protein-like II"/>
    <property type="match status" value="2"/>
</dbReference>
<dbReference type="PANTHER" id="PTHR42941">
    <property type="entry name" value="SLL1037 PROTEIN"/>
    <property type="match status" value="1"/>
</dbReference>
<dbReference type="Proteomes" id="UP000237082">
    <property type="component" value="Unassembled WGS sequence"/>
</dbReference>
<name>A0A2S5DH13_9NEIS</name>
<keyword evidence="1" id="KW-0812">Transmembrane</keyword>
<keyword evidence="1" id="KW-1133">Transmembrane helix</keyword>
<sequence length="359" mass="39255">MARELADTLNQLLNQQPRQRRKLLAAGLFAALAAAAAGFLLDALPGSASLRIAGNDVVSNRQFLSRMLQEEAARHGLSLRILPAMSTEQALERLNRGEIDLALVPAGANGRYPNVTQLAAMPPELAHLLTRPGIDQLADLRGRQIDLGPRGDQLSDNARGLLEFAGLRADRDYLESNLSQEALMSLPADRLPDAIVTASYLPSMLADFLIRQRGYHLIALPFPDTPSSRLDWAAPAEIPAYLYGAAPAVPPQALRTAGMNLHLLAYGQLDAKAEYRLLETLYSPALAVRLNMKLDEALLTRPSGFPLARGAQLFLERNRPLLSRENFEKAKSLGGFLASLMSALLLARRWFRGEKVELS</sequence>
<dbReference type="RefSeq" id="WP_103902371.1">
    <property type="nucleotide sequence ID" value="NZ_PQWB01000032.1"/>
</dbReference>
<organism evidence="2 3">
    <name type="scientific">Chromobacterium alticapitis</name>
    <dbReference type="NCBI Taxonomy" id="2073169"/>
    <lineage>
        <taxon>Bacteria</taxon>
        <taxon>Pseudomonadati</taxon>
        <taxon>Pseudomonadota</taxon>
        <taxon>Betaproteobacteria</taxon>
        <taxon>Neisseriales</taxon>
        <taxon>Chromobacteriaceae</taxon>
        <taxon>Chromobacterium</taxon>
    </lineage>
</organism>
<comment type="caution">
    <text evidence="2">The sequence shown here is derived from an EMBL/GenBank/DDBJ whole genome shotgun (WGS) entry which is preliminary data.</text>
</comment>
<evidence type="ECO:0000313" key="3">
    <source>
        <dbReference type="Proteomes" id="UP000237082"/>
    </source>
</evidence>
<keyword evidence="3" id="KW-1185">Reference proteome</keyword>
<dbReference type="EMBL" id="PQWB01000032">
    <property type="protein sequence ID" value="POZ62297.1"/>
    <property type="molecule type" value="Genomic_DNA"/>
</dbReference>
<evidence type="ECO:0000256" key="1">
    <source>
        <dbReference type="SAM" id="Phobius"/>
    </source>
</evidence>
<reference evidence="3" key="1">
    <citation type="submission" date="2018-02" db="EMBL/GenBank/DDBJ databases">
        <authorList>
            <person name="O'Hara-Hanley K."/>
            <person name="Soby S."/>
        </authorList>
    </citation>
    <scope>NUCLEOTIDE SEQUENCE [LARGE SCALE GENOMIC DNA]</scope>
    <source>
        <strain evidence="3">MWU14-2602</strain>
    </source>
</reference>
<gene>
    <name evidence="2" type="ORF">C2I19_09010</name>
</gene>